<organism evidence="2 3">
    <name type="scientific">Flavobacterium succinicans</name>
    <dbReference type="NCBI Taxonomy" id="29536"/>
    <lineage>
        <taxon>Bacteria</taxon>
        <taxon>Pseudomonadati</taxon>
        <taxon>Bacteroidota</taxon>
        <taxon>Flavobacteriia</taxon>
        <taxon>Flavobacteriales</taxon>
        <taxon>Flavobacteriaceae</taxon>
        <taxon>Flavobacterium</taxon>
    </lineage>
</organism>
<keyword evidence="3" id="KW-1185">Reference proteome</keyword>
<protein>
    <submittedName>
        <fullName evidence="2">Uncharacterized protein</fullName>
    </submittedName>
</protein>
<dbReference type="OrthoDB" id="669636at2"/>
<evidence type="ECO:0000313" key="2">
    <source>
        <dbReference type="EMBL" id="OAZ05360.1"/>
    </source>
</evidence>
<dbReference type="EMBL" id="JMTM01000009">
    <property type="protein sequence ID" value="OAZ05360.1"/>
    <property type="molecule type" value="Genomic_DNA"/>
</dbReference>
<sequence>MKKLFALLLVFLASNLFAQATKLDKIIKKDYSILDVNITNITDSDVEFNYPNEKLKNTLSLSKVAKIIFKSGREQNFNIADNSGSQQNTTETKAVAQANQITPTTQSTIKQNTIAVLPIPFVNKETLASSSEMAKFAQNDMYNKLMERSANIFPLTVQDLRETNSLLKKAGIDYSNIDEVLISDLQNILGVDNIVAAKVSYVVTVDQTNTGYGNTTITAKNDSKAKVDDFNVSTTTQNKKFDFTVYFEIYKNGSKIFTETRTPVFNFKDSWMDSMQYLLKRSPIYSKK</sequence>
<name>A0A199XUN8_9FLAO</name>
<dbReference type="Proteomes" id="UP000093807">
    <property type="component" value="Unassembled WGS sequence"/>
</dbReference>
<accession>A0A199XUN8</accession>
<dbReference type="PATRIC" id="fig|29536.5.peg.261"/>
<keyword evidence="1" id="KW-0732">Signal</keyword>
<reference evidence="2 3" key="1">
    <citation type="submission" date="2016-06" db="EMBL/GenBank/DDBJ databases">
        <title>Draft genome sequence of Flavobacterium succinicans strain DD5b.</title>
        <authorList>
            <person name="Poehlein A."/>
            <person name="Daniel R."/>
            <person name="Simeonova D.D."/>
        </authorList>
    </citation>
    <scope>NUCLEOTIDE SEQUENCE [LARGE SCALE GENOMIC DNA]</scope>
    <source>
        <strain evidence="2 3">DD5b</strain>
    </source>
</reference>
<dbReference type="RefSeq" id="WP_064714150.1">
    <property type="nucleotide sequence ID" value="NZ_JMTM01000009.1"/>
</dbReference>
<evidence type="ECO:0000313" key="3">
    <source>
        <dbReference type="Proteomes" id="UP000093807"/>
    </source>
</evidence>
<comment type="caution">
    <text evidence="2">The sequence shown here is derived from an EMBL/GenBank/DDBJ whole genome shotgun (WGS) entry which is preliminary data.</text>
</comment>
<proteinExistence type="predicted"/>
<dbReference type="AlphaFoldDB" id="A0A199XUN8"/>
<feature type="signal peptide" evidence="1">
    <location>
        <begin position="1"/>
        <end position="18"/>
    </location>
</feature>
<gene>
    <name evidence="2" type="ORF">FLB_02490</name>
</gene>
<evidence type="ECO:0000256" key="1">
    <source>
        <dbReference type="SAM" id="SignalP"/>
    </source>
</evidence>
<feature type="chain" id="PRO_5008287008" evidence="1">
    <location>
        <begin position="19"/>
        <end position="288"/>
    </location>
</feature>